<accession>A0A1I6BKG7</accession>
<dbReference type="STRING" id="1227077.SAMN04515668_4644"/>
<evidence type="ECO:0000256" key="1">
    <source>
        <dbReference type="SAM" id="SignalP"/>
    </source>
</evidence>
<feature type="chain" id="PRO_5011768280" evidence="1">
    <location>
        <begin position="26"/>
        <end position="131"/>
    </location>
</feature>
<sequence>MKTIYKSALCVGALFALLCLLNAHRSFVHSPDGRKTLTVFRPVSWFWRSDYYLIPGRYTDFFPPETNYALIEPVGFCWLEVNWAPLDGHALKMAFTSGCVRDRLSSRVYMSPTGAFDNYRDDEPYQPPKHM</sequence>
<dbReference type="EMBL" id="FOXS01000009">
    <property type="protein sequence ID" value="SFQ81297.1"/>
    <property type="molecule type" value="Genomic_DNA"/>
</dbReference>
<name>A0A1I6BKG7_HYMAR</name>
<proteinExistence type="predicted"/>
<dbReference type="RefSeq" id="WP_092678684.1">
    <property type="nucleotide sequence ID" value="NZ_FOXS01000009.1"/>
</dbReference>
<gene>
    <name evidence="2" type="ORF">SAMN04515668_4644</name>
</gene>
<evidence type="ECO:0000313" key="2">
    <source>
        <dbReference type="EMBL" id="SFQ81297.1"/>
    </source>
</evidence>
<organism evidence="2 3">
    <name type="scientific">Hymenobacter arizonensis</name>
    <name type="common">Siccationidurans arizonensis</name>
    <dbReference type="NCBI Taxonomy" id="1227077"/>
    <lineage>
        <taxon>Bacteria</taxon>
        <taxon>Pseudomonadati</taxon>
        <taxon>Bacteroidota</taxon>
        <taxon>Cytophagia</taxon>
        <taxon>Cytophagales</taxon>
        <taxon>Hymenobacteraceae</taxon>
        <taxon>Hymenobacter</taxon>
    </lineage>
</organism>
<keyword evidence="3" id="KW-1185">Reference proteome</keyword>
<evidence type="ECO:0000313" key="3">
    <source>
        <dbReference type="Proteomes" id="UP000199029"/>
    </source>
</evidence>
<feature type="signal peptide" evidence="1">
    <location>
        <begin position="1"/>
        <end position="25"/>
    </location>
</feature>
<keyword evidence="1" id="KW-0732">Signal</keyword>
<dbReference type="AlphaFoldDB" id="A0A1I6BKG7"/>
<dbReference type="Proteomes" id="UP000199029">
    <property type="component" value="Unassembled WGS sequence"/>
</dbReference>
<protein>
    <submittedName>
        <fullName evidence="2">Uncharacterized protein</fullName>
    </submittedName>
</protein>
<reference evidence="3" key="1">
    <citation type="submission" date="2016-10" db="EMBL/GenBank/DDBJ databases">
        <authorList>
            <person name="Varghese N."/>
            <person name="Submissions S."/>
        </authorList>
    </citation>
    <scope>NUCLEOTIDE SEQUENCE [LARGE SCALE GENOMIC DNA]</scope>
    <source>
        <strain evidence="3">OR362-8,ATCC BAA-1266,JCM 13504</strain>
    </source>
</reference>